<dbReference type="PANTHER" id="PTHR31503:SF22">
    <property type="entry name" value="VACUOLAR CALCIUM ION TRANSPORTER"/>
    <property type="match status" value="1"/>
</dbReference>
<feature type="coiled-coil region" evidence="9">
    <location>
        <begin position="599"/>
        <end position="693"/>
    </location>
</feature>
<accession>A0ABN9P8A7</accession>
<evidence type="ECO:0000256" key="6">
    <source>
        <dbReference type="ARBA" id="ARBA00022989"/>
    </source>
</evidence>
<name>A0ABN9P8A7_9DINO</name>
<evidence type="ECO:0000256" key="1">
    <source>
        <dbReference type="ARBA" id="ARBA00004127"/>
    </source>
</evidence>
<sequence length="736" mass="77655">MTTLLKSGGALSLGTEEHISLLKGTGGVAVSTESMSGTTLPGPSLVAEMSDEIRRSQTGPAGPTSGSSLGDFGQADSDPVRAPPLRPQDRHQSLPTIVPSAKSRRSLPALTLVPTIKRDTAAIKNGRMATDAHIVGDLLLDPINVLLVASPFGILGELQGWPEGLTFVLCFLALVPLAKLLGDATEHLAENLNQTVGGLLNATFGNAVEMIITINAIKNGLLDIVKSSLLGSILSNLLLVLGMAFFAGGLAKPVQKFSDSAALINITMLLVGVMSFSLPTVFSFGKPEGASLEISRVSAMFVSVGYVAYLVFQLHTHVEIFEDDSDDDQKDLNCEADAEAPTSKVSSASMPLASGVLLADDADIPEVEDGVLSVPWALGLLLVSTVAVAALSEVMVDSIDGMVIAWRVPRSFVGVILLPIVGNACEHASAVRMAYNSKMGAAIAIAVGSSTQIAMFVMPFSVLAGWMVGQPLDLNLGATGLAVMILSVLVVFSIVMDGKSNWLEEQVAKFGEESSTDRGRVAELEDELAKSRKAFEAEVAKMESAQSRLSGDAEEARAKAAELEEHVSKFRGESEAARGRVVELEGELAKRRKADEAESAKLESLHSRLSADVEEARAKAAALEEQVAKFRGESDTARGRVAELEDELAKSREAVVADGANLESAQSRFSADAEEAMAKVAALEGQVARFRGESETARGRVAEIEDELAKREDLSVSFGWVVGHGIELHLIFGSVA</sequence>
<dbReference type="InterPro" id="IPR004798">
    <property type="entry name" value="CAX-like"/>
</dbReference>
<proteinExistence type="predicted"/>
<evidence type="ECO:0000256" key="5">
    <source>
        <dbReference type="ARBA" id="ARBA00022837"/>
    </source>
</evidence>
<evidence type="ECO:0000313" key="13">
    <source>
        <dbReference type="EMBL" id="CAK0788154.1"/>
    </source>
</evidence>
<reference evidence="13" key="1">
    <citation type="submission" date="2023-10" db="EMBL/GenBank/DDBJ databases">
        <authorList>
            <person name="Chen Y."/>
            <person name="Shah S."/>
            <person name="Dougan E. K."/>
            <person name="Thang M."/>
            <person name="Chan C."/>
        </authorList>
    </citation>
    <scope>NUCLEOTIDE SEQUENCE [LARGE SCALE GENOMIC DNA]</scope>
</reference>
<keyword evidence="7" id="KW-0406">Ion transport</keyword>
<comment type="subcellular location">
    <subcellularLocation>
        <location evidence="1">Endomembrane system</location>
        <topology evidence="1">Multi-pass membrane protein</topology>
    </subcellularLocation>
</comment>
<feature type="domain" description="Sodium/calcium exchanger membrane region" evidence="12">
    <location>
        <begin position="165"/>
        <end position="314"/>
    </location>
</feature>
<feature type="transmembrane region" description="Helical" evidence="11">
    <location>
        <begin position="294"/>
        <end position="312"/>
    </location>
</feature>
<dbReference type="InterPro" id="IPR004713">
    <property type="entry name" value="CaH_exchang"/>
</dbReference>
<feature type="transmembrane region" description="Helical" evidence="11">
    <location>
        <begin position="229"/>
        <end position="250"/>
    </location>
</feature>
<dbReference type="Proteomes" id="UP001189429">
    <property type="component" value="Unassembled WGS sequence"/>
</dbReference>
<feature type="coiled-coil region" evidence="9">
    <location>
        <begin position="521"/>
        <end position="573"/>
    </location>
</feature>
<comment type="caution">
    <text evidence="13">The sequence shown here is derived from an EMBL/GenBank/DDBJ whole genome shotgun (WGS) entry which is preliminary data.</text>
</comment>
<keyword evidence="2" id="KW-0813">Transport</keyword>
<evidence type="ECO:0000259" key="12">
    <source>
        <dbReference type="Pfam" id="PF01699"/>
    </source>
</evidence>
<dbReference type="Pfam" id="PF01699">
    <property type="entry name" value="Na_Ca_ex"/>
    <property type="match status" value="2"/>
</dbReference>
<evidence type="ECO:0000256" key="3">
    <source>
        <dbReference type="ARBA" id="ARBA00022568"/>
    </source>
</evidence>
<evidence type="ECO:0000256" key="4">
    <source>
        <dbReference type="ARBA" id="ARBA00022692"/>
    </source>
</evidence>
<feature type="domain" description="Sodium/calcium exchanger membrane region" evidence="12">
    <location>
        <begin position="376"/>
        <end position="504"/>
    </location>
</feature>
<organism evidence="13 14">
    <name type="scientific">Prorocentrum cordatum</name>
    <dbReference type="NCBI Taxonomy" id="2364126"/>
    <lineage>
        <taxon>Eukaryota</taxon>
        <taxon>Sar</taxon>
        <taxon>Alveolata</taxon>
        <taxon>Dinophyceae</taxon>
        <taxon>Prorocentrales</taxon>
        <taxon>Prorocentraceae</taxon>
        <taxon>Prorocentrum</taxon>
    </lineage>
</organism>
<evidence type="ECO:0000256" key="2">
    <source>
        <dbReference type="ARBA" id="ARBA00022448"/>
    </source>
</evidence>
<keyword evidence="8 11" id="KW-0472">Membrane</keyword>
<dbReference type="EMBL" id="CAUYUJ010000003">
    <property type="protein sequence ID" value="CAK0788154.1"/>
    <property type="molecule type" value="Genomic_DNA"/>
</dbReference>
<keyword evidence="14" id="KW-1185">Reference proteome</keyword>
<keyword evidence="4 11" id="KW-0812">Transmembrane</keyword>
<feature type="transmembrane region" description="Helical" evidence="11">
    <location>
        <begin position="262"/>
        <end position="282"/>
    </location>
</feature>
<dbReference type="InterPro" id="IPR004837">
    <property type="entry name" value="NaCa_Exmemb"/>
</dbReference>
<evidence type="ECO:0000256" key="9">
    <source>
        <dbReference type="SAM" id="Coils"/>
    </source>
</evidence>
<evidence type="ECO:0000313" key="14">
    <source>
        <dbReference type="Proteomes" id="UP001189429"/>
    </source>
</evidence>
<feature type="region of interest" description="Disordered" evidence="10">
    <location>
        <begin position="52"/>
        <end position="100"/>
    </location>
</feature>
<evidence type="ECO:0000256" key="10">
    <source>
        <dbReference type="SAM" id="MobiDB-lite"/>
    </source>
</evidence>
<feature type="transmembrane region" description="Helical" evidence="11">
    <location>
        <begin position="198"/>
        <end position="217"/>
    </location>
</feature>
<keyword evidence="5" id="KW-0106">Calcium</keyword>
<feature type="transmembrane region" description="Helical" evidence="11">
    <location>
        <begin position="442"/>
        <end position="468"/>
    </location>
</feature>
<keyword evidence="3" id="KW-0109">Calcium transport</keyword>
<dbReference type="Gene3D" id="1.10.287.1490">
    <property type="match status" value="1"/>
</dbReference>
<dbReference type="InterPro" id="IPR044880">
    <property type="entry name" value="NCX_ion-bd_dom_sf"/>
</dbReference>
<dbReference type="NCBIfam" id="TIGR00378">
    <property type="entry name" value="cax"/>
    <property type="match status" value="1"/>
</dbReference>
<evidence type="ECO:0000256" key="8">
    <source>
        <dbReference type="ARBA" id="ARBA00023136"/>
    </source>
</evidence>
<evidence type="ECO:0000256" key="11">
    <source>
        <dbReference type="SAM" id="Phobius"/>
    </source>
</evidence>
<gene>
    <name evidence="13" type="ORF">PCOR1329_LOCUS110</name>
</gene>
<protein>
    <recommendedName>
        <fullName evidence="12">Sodium/calcium exchanger membrane region domain-containing protein</fullName>
    </recommendedName>
</protein>
<feature type="compositionally biased region" description="Polar residues" evidence="10">
    <location>
        <begin position="56"/>
        <end position="68"/>
    </location>
</feature>
<dbReference type="PANTHER" id="PTHR31503">
    <property type="entry name" value="VACUOLAR CALCIUM ION TRANSPORTER"/>
    <property type="match status" value="1"/>
</dbReference>
<keyword evidence="6 11" id="KW-1133">Transmembrane helix</keyword>
<feature type="transmembrane region" description="Helical" evidence="11">
    <location>
        <begin position="160"/>
        <end position="178"/>
    </location>
</feature>
<evidence type="ECO:0000256" key="7">
    <source>
        <dbReference type="ARBA" id="ARBA00023065"/>
    </source>
</evidence>
<keyword evidence="9" id="KW-0175">Coiled coil</keyword>
<dbReference type="Gene3D" id="1.20.1420.30">
    <property type="entry name" value="NCX, central ion-binding region"/>
    <property type="match status" value="2"/>
</dbReference>
<feature type="transmembrane region" description="Helical" evidence="11">
    <location>
        <begin position="474"/>
        <end position="495"/>
    </location>
</feature>